<proteinExistence type="predicted"/>
<dbReference type="Proteomes" id="UP000029661">
    <property type="component" value="Chromosome"/>
</dbReference>
<dbReference type="AlphaFoldDB" id="A0A089ZFE0"/>
<evidence type="ECO:0000313" key="2">
    <source>
        <dbReference type="Proteomes" id="UP000029661"/>
    </source>
</evidence>
<dbReference type="KEGG" id="mfc:BRM9_2028"/>
<name>A0A089ZFE0_METFO</name>
<dbReference type="InterPro" id="IPR014958">
    <property type="entry name" value="DGC"/>
</dbReference>
<gene>
    <name evidence="1" type="ORF">BRM9_2028</name>
</gene>
<organism evidence="1 2">
    <name type="scientific">Methanobacterium formicicum</name>
    <dbReference type="NCBI Taxonomy" id="2162"/>
    <lineage>
        <taxon>Archaea</taxon>
        <taxon>Methanobacteriati</taxon>
        <taxon>Methanobacteriota</taxon>
        <taxon>Methanomada group</taxon>
        <taxon>Methanobacteria</taxon>
        <taxon>Methanobacteriales</taxon>
        <taxon>Methanobacteriaceae</taxon>
        <taxon>Methanobacterium</taxon>
    </lineage>
</organism>
<accession>A0A089ZFE0</accession>
<dbReference type="STRING" id="2162.BRM9_2028"/>
<protein>
    <submittedName>
        <fullName evidence="1">DGC domain-containing protein</fullName>
    </submittedName>
</protein>
<dbReference type="Pfam" id="PF08859">
    <property type="entry name" value="DGC"/>
    <property type="match status" value="1"/>
</dbReference>
<dbReference type="GeneID" id="24793192"/>
<dbReference type="OrthoDB" id="70751at2157"/>
<reference evidence="1 2" key="1">
    <citation type="submission" date="2013-12" db="EMBL/GenBank/DDBJ databases">
        <title>The complete genome sequence of Methanobacterium sp. BRM9.</title>
        <authorList>
            <consortium name="Pastoral Greenhouse Gas Research Consortium"/>
            <person name="Kelly W.J."/>
            <person name="Leahy S.C."/>
            <person name="Perry R."/>
            <person name="Li D."/>
            <person name="Altermann E."/>
            <person name="Lambie S.C."/>
            <person name="Attwood G.T."/>
        </authorList>
    </citation>
    <scope>NUCLEOTIDE SEQUENCE [LARGE SCALE GENOMIC DNA]</scope>
    <source>
        <strain evidence="1 2">BRM9</strain>
    </source>
</reference>
<dbReference type="RefSeq" id="WP_048085670.1">
    <property type="nucleotide sequence ID" value="NZ_CP006933.1"/>
</dbReference>
<sequence>MSSEKIALAACSGMSPYGLVARVTSADTVNETENTISICMGATAADREGFRNLIKKYPIIAINGCDGNCTTKILNQKGVTPAKTLNVLEELKEENFKPSDVSRLDEEGEICVEFMKKKVKNEMDDLKEENKG</sequence>
<dbReference type="EMBL" id="CP006933">
    <property type="protein sequence ID" value="AIS32832.1"/>
    <property type="molecule type" value="Genomic_DNA"/>
</dbReference>
<evidence type="ECO:0000313" key="1">
    <source>
        <dbReference type="EMBL" id="AIS32832.1"/>
    </source>
</evidence>